<dbReference type="AlphaFoldDB" id="A0AAJ1QXT8"/>
<evidence type="ECO:0000313" key="1">
    <source>
        <dbReference type="EMBL" id="MDN3620095.1"/>
    </source>
</evidence>
<dbReference type="SUPFAM" id="SSF51445">
    <property type="entry name" value="(Trans)glycosidases"/>
    <property type="match status" value="1"/>
</dbReference>
<reference evidence="1 2" key="1">
    <citation type="journal article" date="2014" name="Int. J. Syst. Evol. Microbiol.">
        <title>Complete genome sequence of Corynebacterium casei LMG S-19264T (=DSM 44701T), isolated from a smear-ripened cheese.</title>
        <authorList>
            <consortium name="US DOE Joint Genome Institute (JGI-PGF)"/>
            <person name="Walter F."/>
            <person name="Albersmeier A."/>
            <person name="Kalinowski J."/>
            <person name="Ruckert C."/>
        </authorList>
    </citation>
    <scope>NUCLEOTIDE SEQUENCE [LARGE SCALE GENOMIC DNA]</scope>
    <source>
        <strain evidence="1 2">CECT 8670</strain>
    </source>
</reference>
<gene>
    <name evidence="1" type="ORF">QWY81_11580</name>
</gene>
<accession>A0AAJ1QXT8</accession>
<proteinExistence type="predicted"/>
<dbReference type="EMBL" id="JAUFQH010000009">
    <property type="protein sequence ID" value="MDN3620095.1"/>
    <property type="molecule type" value="Genomic_DNA"/>
</dbReference>
<comment type="caution">
    <text evidence="1">The sequence shown here is derived from an EMBL/GenBank/DDBJ whole genome shotgun (WGS) entry which is preliminary data.</text>
</comment>
<evidence type="ECO:0000313" key="2">
    <source>
        <dbReference type="Proteomes" id="UP001228636"/>
    </source>
</evidence>
<protein>
    <submittedName>
        <fullName evidence="1">Uncharacterized protein</fullName>
    </submittedName>
</protein>
<organism evidence="1 2">
    <name type="scientific">Polaribacter sejongensis</name>
    <dbReference type="NCBI Taxonomy" id="985043"/>
    <lineage>
        <taxon>Bacteria</taxon>
        <taxon>Pseudomonadati</taxon>
        <taxon>Bacteroidota</taxon>
        <taxon>Flavobacteriia</taxon>
        <taxon>Flavobacteriales</taxon>
        <taxon>Flavobacteriaceae</taxon>
    </lineage>
</organism>
<name>A0AAJ1QXT8_9FLAO</name>
<sequence>MKNILKFTIIIISICFGCNKPIDKIEETTATRITTAKPISPYFFGQNLWLTNRAEGRPGYIQESLWGKVKESGPTIIRIGGNGYDVKMPPMETLETWVKSIKKIGAEPLFQVSKLESAERAAELVKHFSKDSLKVKYWSIGNEPYGMSKWSIDSISNMIKTYATAMKVVDPAIKIFVPDAASYYNDLYEALLLSDEKSVAGRDENGNWYIDGVNFHSYPNGKEYTRKDVIFNSVDKIRGQILSLKEDIDASNLKYNRTGDAALTWGLTEFNITYSNPDDLSIEGISVPSFINGQFWVDVFSLSMEYEAFCVTPWCIQESDVAKTYFGYIGSPPNFTPHSTYYHMQMMSENITGNYVKMTSNKGYFKILGSENEAQNSFLLMNQSEKDSYNFDLNSLNKNTKDDLILTSENELKANFKGTIAPNSTMVLVFNKSGVLKKQILYTIEMAKNNKAPEVIVF</sequence>
<dbReference type="InterPro" id="IPR017853">
    <property type="entry name" value="GH"/>
</dbReference>
<dbReference type="Gene3D" id="3.20.20.80">
    <property type="entry name" value="Glycosidases"/>
    <property type="match status" value="1"/>
</dbReference>
<dbReference type="RefSeq" id="WP_165732695.1">
    <property type="nucleotide sequence ID" value="NZ_CP103460.1"/>
</dbReference>
<dbReference type="Proteomes" id="UP001228636">
    <property type="component" value="Unassembled WGS sequence"/>
</dbReference>